<dbReference type="SUPFAM" id="SSF160574">
    <property type="entry name" value="BT0923-like"/>
    <property type="match status" value="1"/>
</dbReference>
<accession>A0A3D8LEF8</accession>
<dbReference type="OrthoDB" id="1121502at2"/>
<organism evidence="2 3">
    <name type="scientific">Pontibacter diazotrophicus</name>
    <dbReference type="NCBI Taxonomy" id="1400979"/>
    <lineage>
        <taxon>Bacteria</taxon>
        <taxon>Pseudomonadati</taxon>
        <taxon>Bacteroidota</taxon>
        <taxon>Cytophagia</taxon>
        <taxon>Cytophagales</taxon>
        <taxon>Hymenobacteraceae</taxon>
        <taxon>Pontibacter</taxon>
    </lineage>
</organism>
<evidence type="ECO:0000313" key="2">
    <source>
        <dbReference type="EMBL" id="RDV15686.1"/>
    </source>
</evidence>
<dbReference type="Pfam" id="PF11396">
    <property type="entry name" value="PepSY_like"/>
    <property type="match status" value="2"/>
</dbReference>
<sequence length="140" mass="15656">MSVFLLSCSNDENDVVPNDVPEAVKNTLTTNFSNAMDVEWEKSGTNYEADFDVAGVDHEALIEPSGEMLMYKYDIPETELPDAVTAAISQNYSGMHIDDAERLYQGNDEFYQVDLDNSGTDVHLVFSPDGQEQTEPAYWD</sequence>
<gene>
    <name evidence="2" type="ORF">DXT99_08470</name>
</gene>
<dbReference type="AlphaFoldDB" id="A0A3D8LEF8"/>
<dbReference type="EMBL" id="QRGR01000008">
    <property type="protein sequence ID" value="RDV15686.1"/>
    <property type="molecule type" value="Genomic_DNA"/>
</dbReference>
<evidence type="ECO:0000313" key="3">
    <source>
        <dbReference type="Proteomes" id="UP000256708"/>
    </source>
</evidence>
<name>A0A3D8LEF8_9BACT</name>
<dbReference type="InterPro" id="IPR021533">
    <property type="entry name" value="PepSY-like"/>
</dbReference>
<reference evidence="3" key="1">
    <citation type="submission" date="2018-08" db="EMBL/GenBank/DDBJ databases">
        <authorList>
            <person name="Liu Z.-W."/>
            <person name="Du Z.-J."/>
        </authorList>
    </citation>
    <scope>NUCLEOTIDE SEQUENCE [LARGE SCALE GENOMIC DNA]</scope>
    <source>
        <strain evidence="3">H4X</strain>
    </source>
</reference>
<evidence type="ECO:0000259" key="1">
    <source>
        <dbReference type="Pfam" id="PF11396"/>
    </source>
</evidence>
<feature type="domain" description="Putative beta-lactamase-inhibitor-like PepSY-like" evidence="1">
    <location>
        <begin position="12"/>
        <end position="53"/>
    </location>
</feature>
<feature type="domain" description="Putative beta-lactamase-inhibitor-like PepSY-like" evidence="1">
    <location>
        <begin position="66"/>
        <end position="130"/>
    </location>
</feature>
<keyword evidence="3" id="KW-1185">Reference proteome</keyword>
<dbReference type="Gene3D" id="3.10.450.360">
    <property type="match status" value="1"/>
</dbReference>
<comment type="caution">
    <text evidence="2">The sequence shown here is derived from an EMBL/GenBank/DDBJ whole genome shotgun (WGS) entry which is preliminary data.</text>
</comment>
<protein>
    <recommendedName>
        <fullName evidence="1">Putative beta-lactamase-inhibitor-like PepSY-like domain-containing protein</fullName>
    </recommendedName>
</protein>
<proteinExistence type="predicted"/>
<dbReference type="Proteomes" id="UP000256708">
    <property type="component" value="Unassembled WGS sequence"/>
</dbReference>